<reference evidence="3" key="1">
    <citation type="journal article" date="2020" name="bioRxiv">
        <title>A rank-normalized archaeal taxonomy based on genome phylogeny resolves widespread incomplete and uneven classifications.</title>
        <authorList>
            <person name="Rinke C."/>
            <person name="Chuvochina M."/>
            <person name="Mussig A.J."/>
            <person name="Chaumeil P.-A."/>
            <person name="Waite D.W."/>
            <person name="Whitman W.B."/>
            <person name="Parks D.H."/>
            <person name="Hugenholtz P."/>
        </authorList>
    </citation>
    <scope>NUCLEOTIDE SEQUENCE</scope>
    <source>
        <strain evidence="3">UBA12518</strain>
    </source>
</reference>
<dbReference type="PANTHER" id="PTHR43165">
    <property type="entry name" value="METALLOPHOSPHOESTERASE"/>
    <property type="match status" value="1"/>
</dbReference>
<sequence length="157" mass="16748">MIGAISDTHDCIEAARAAVELFNDEGVKYVLHAGDVVSPFMARPLSGLECPLYLVYGNNDGDRLALKQFFEGAGFFVLGEFGVVEGIALLHGTNPELPAALAASGMYRFVVCGHTHRPEVRRIGTCTLVNPGECSGVLTGRRTVALISEDGARIVEI</sequence>
<evidence type="ECO:0000313" key="4">
    <source>
        <dbReference type="Proteomes" id="UP000600363"/>
    </source>
</evidence>
<proteinExistence type="inferred from homology"/>
<dbReference type="InterPro" id="IPR041802">
    <property type="entry name" value="MPP_YfcE"/>
</dbReference>
<dbReference type="SUPFAM" id="SSF56300">
    <property type="entry name" value="Metallo-dependent phosphatases"/>
    <property type="match status" value="1"/>
</dbReference>
<evidence type="ECO:0000256" key="1">
    <source>
        <dbReference type="RuleBase" id="RU362039"/>
    </source>
</evidence>
<name>A0A832RVE3_9EURY</name>
<dbReference type="GO" id="GO:0046872">
    <property type="term" value="F:metal ion binding"/>
    <property type="evidence" value="ECO:0007669"/>
    <property type="project" value="UniProtKB-KW"/>
</dbReference>
<dbReference type="PANTHER" id="PTHR43165:SF1">
    <property type="entry name" value="PHOSPHODIESTERASE MJ0936"/>
    <property type="match status" value="1"/>
</dbReference>
<dbReference type="InterPro" id="IPR053193">
    <property type="entry name" value="MetalloPDE_YfcE-like"/>
</dbReference>
<dbReference type="Gene3D" id="3.60.21.10">
    <property type="match status" value="1"/>
</dbReference>
<dbReference type="Pfam" id="PF12850">
    <property type="entry name" value="Metallophos_2"/>
    <property type="match status" value="1"/>
</dbReference>
<dbReference type="Proteomes" id="UP000600363">
    <property type="component" value="Unassembled WGS sequence"/>
</dbReference>
<accession>A0A832RVE3</accession>
<dbReference type="NCBIfam" id="TIGR00040">
    <property type="entry name" value="yfcE"/>
    <property type="match status" value="1"/>
</dbReference>
<evidence type="ECO:0000313" key="3">
    <source>
        <dbReference type="EMBL" id="HIH70117.1"/>
    </source>
</evidence>
<comment type="caution">
    <text evidence="3">The sequence shown here is derived from an EMBL/GenBank/DDBJ whole genome shotgun (WGS) entry which is preliminary data.</text>
</comment>
<organism evidence="3 4">
    <name type="scientific">Methermicoccus shengliensis</name>
    <dbReference type="NCBI Taxonomy" id="660064"/>
    <lineage>
        <taxon>Archaea</taxon>
        <taxon>Methanobacteriati</taxon>
        <taxon>Methanobacteriota</taxon>
        <taxon>Stenosarchaea group</taxon>
        <taxon>Methanomicrobia</taxon>
        <taxon>Methanosarcinales</taxon>
        <taxon>Methermicoccaceae</taxon>
        <taxon>Methermicoccus</taxon>
    </lineage>
</organism>
<feature type="domain" description="Calcineurin-like phosphoesterase" evidence="2">
    <location>
        <begin position="2"/>
        <end position="148"/>
    </location>
</feature>
<dbReference type="EC" id="3.1.4.-" evidence="1"/>
<dbReference type="InterPro" id="IPR000979">
    <property type="entry name" value="Phosphodiesterase_MJ0936/Vps29"/>
</dbReference>
<dbReference type="CDD" id="cd00841">
    <property type="entry name" value="MPP_YfcE"/>
    <property type="match status" value="1"/>
</dbReference>
<dbReference type="InterPro" id="IPR024654">
    <property type="entry name" value="Calcineurin-like_PHP_lpxH"/>
</dbReference>
<evidence type="ECO:0000259" key="2">
    <source>
        <dbReference type="Pfam" id="PF12850"/>
    </source>
</evidence>
<comment type="cofactor">
    <cofactor evidence="1">
        <name>a divalent metal cation</name>
        <dbReference type="ChEBI" id="CHEBI:60240"/>
    </cofactor>
</comment>
<gene>
    <name evidence="3" type="ORF">HA299_05860</name>
</gene>
<dbReference type="AlphaFoldDB" id="A0A832RVE3"/>
<dbReference type="GO" id="GO:0016787">
    <property type="term" value="F:hydrolase activity"/>
    <property type="evidence" value="ECO:0007669"/>
    <property type="project" value="UniProtKB-UniRule"/>
</dbReference>
<keyword evidence="1" id="KW-0479">Metal-binding</keyword>
<comment type="similarity">
    <text evidence="1">Belongs to the metallophosphoesterase superfamily. YfcE family.</text>
</comment>
<dbReference type="RefSeq" id="WP_042686443.1">
    <property type="nucleotide sequence ID" value="NZ_DUIH01000021.1"/>
</dbReference>
<protein>
    <recommendedName>
        <fullName evidence="1">Phosphoesterase</fullName>
        <ecNumber evidence="1">3.1.4.-</ecNumber>
    </recommendedName>
</protein>
<dbReference type="InterPro" id="IPR029052">
    <property type="entry name" value="Metallo-depent_PP-like"/>
</dbReference>
<dbReference type="EMBL" id="DUIH01000021">
    <property type="protein sequence ID" value="HIH70117.1"/>
    <property type="molecule type" value="Genomic_DNA"/>
</dbReference>